<dbReference type="InterPro" id="IPR050570">
    <property type="entry name" value="Cell_wall_metabolism_enzyme"/>
</dbReference>
<dbReference type="PANTHER" id="PTHR21666:SF289">
    <property type="entry name" value="L-ALA--D-GLU ENDOPEPTIDASE"/>
    <property type="match status" value="1"/>
</dbReference>
<dbReference type="Proteomes" id="UP000603545">
    <property type="component" value="Unassembled WGS sequence"/>
</dbReference>
<dbReference type="Pfam" id="PF01551">
    <property type="entry name" value="Peptidase_M23"/>
    <property type="match status" value="1"/>
</dbReference>
<organism evidence="4 5">
    <name type="scientific">Candidatus Desulfaltia bathyphila</name>
    <dbReference type="NCBI Taxonomy" id="2841697"/>
    <lineage>
        <taxon>Bacteria</taxon>
        <taxon>Pseudomonadati</taxon>
        <taxon>Thermodesulfobacteriota</taxon>
        <taxon>Desulfobacteria</taxon>
        <taxon>Desulfobacterales</taxon>
        <taxon>Desulfobacterales incertae sedis</taxon>
        <taxon>Candidatus Desulfaltia</taxon>
    </lineage>
</organism>
<dbReference type="EMBL" id="JACNLL010000024">
    <property type="protein sequence ID" value="MBC8198771.1"/>
    <property type="molecule type" value="Genomic_DNA"/>
</dbReference>
<feature type="domain" description="M23ase beta-sheet core" evidence="3">
    <location>
        <begin position="336"/>
        <end position="430"/>
    </location>
</feature>
<sequence length="453" mass="50986">MKTKTKYHFVALICFILIVPIAWFFSTLFEGEKPSVTLELPSLSIKASQELSISVSDTKSGMRMVWIGLYKDGKEVVLLDKDFQSPEYKGGKIHKETFKIKIEPGKIGVSDGKAILRIVARDFSWREWWHGNKTYIEKNITIDTMAPEIDILSRVHNISQGGAALAIYRLSEPCPKSGICVGKNFFPGYSGYFKDPDIFMAFFALSYDKGPKTEIFVKATDRAGNNAIAGLSYYIKKKDFRKDVINISDKFLDYKMPEFEIDAPSDSKTSVLDKFLRINRNLRQNNHKQVTELGQKTDNVLYWNGPFQRLPKSANRAGFADHRTYKYKGQIIDQQVHLGIDLASVAHSPVPASNSGKVVFTGYLGIYGKTVIIDHGFGLLSMYSHLSSYNAQKDQLVSKGEIIGRTGMTGLAGGDHLHFGILIHNTFANPVEWWDATWIKNNITGKINDVKSR</sequence>
<dbReference type="CDD" id="cd12797">
    <property type="entry name" value="M23_peptidase"/>
    <property type="match status" value="1"/>
</dbReference>
<dbReference type="GO" id="GO:0004222">
    <property type="term" value="F:metalloendopeptidase activity"/>
    <property type="evidence" value="ECO:0007669"/>
    <property type="project" value="TreeGrafter"/>
</dbReference>
<evidence type="ECO:0000313" key="5">
    <source>
        <dbReference type="Proteomes" id="UP000603545"/>
    </source>
</evidence>
<protein>
    <submittedName>
        <fullName evidence="4">M23 family metallopeptidase</fullName>
    </submittedName>
</protein>
<reference evidence="4 5" key="1">
    <citation type="submission" date="2020-08" db="EMBL/GenBank/DDBJ databases">
        <title>Bridging the membrane lipid divide: bacteria of the FCB group superphylum have the potential to synthesize archaeal ether lipids.</title>
        <authorList>
            <person name="Villanueva L."/>
            <person name="Von Meijenfeldt F.A.B."/>
            <person name="Westbye A.B."/>
            <person name="Yadav S."/>
            <person name="Hopmans E.C."/>
            <person name="Dutilh B.E."/>
            <person name="Sinninghe Damste J.S."/>
        </authorList>
    </citation>
    <scope>NUCLEOTIDE SEQUENCE [LARGE SCALE GENOMIC DNA]</scope>
    <source>
        <strain evidence="4">NIOZ-UU82</strain>
    </source>
</reference>
<evidence type="ECO:0000313" key="4">
    <source>
        <dbReference type="EMBL" id="MBC8198771.1"/>
    </source>
</evidence>
<keyword evidence="1" id="KW-0732">Signal</keyword>
<keyword evidence="2" id="KW-1133">Transmembrane helix</keyword>
<comment type="caution">
    <text evidence="4">The sequence shown here is derived from an EMBL/GenBank/DDBJ whole genome shotgun (WGS) entry which is preliminary data.</text>
</comment>
<dbReference type="PANTHER" id="PTHR21666">
    <property type="entry name" value="PEPTIDASE-RELATED"/>
    <property type="match status" value="1"/>
</dbReference>
<dbReference type="SUPFAM" id="SSF51261">
    <property type="entry name" value="Duplicated hybrid motif"/>
    <property type="match status" value="1"/>
</dbReference>
<accession>A0A8J6N4W8</accession>
<dbReference type="AlphaFoldDB" id="A0A8J6N4W8"/>
<dbReference type="InterPro" id="IPR016047">
    <property type="entry name" value="M23ase_b-sheet_dom"/>
</dbReference>
<dbReference type="InterPro" id="IPR011055">
    <property type="entry name" value="Dup_hybrid_motif"/>
</dbReference>
<proteinExistence type="predicted"/>
<dbReference type="Gene3D" id="2.70.70.10">
    <property type="entry name" value="Glucose Permease (Domain IIA)"/>
    <property type="match status" value="1"/>
</dbReference>
<name>A0A8J6N4W8_9BACT</name>
<feature type="transmembrane region" description="Helical" evidence="2">
    <location>
        <begin position="7"/>
        <end position="25"/>
    </location>
</feature>
<evidence type="ECO:0000259" key="3">
    <source>
        <dbReference type="Pfam" id="PF01551"/>
    </source>
</evidence>
<evidence type="ECO:0000256" key="1">
    <source>
        <dbReference type="ARBA" id="ARBA00022729"/>
    </source>
</evidence>
<gene>
    <name evidence="4" type="ORF">H8E80_01815</name>
</gene>
<keyword evidence="2" id="KW-0812">Transmembrane</keyword>
<keyword evidence="2" id="KW-0472">Membrane</keyword>
<evidence type="ECO:0000256" key="2">
    <source>
        <dbReference type="SAM" id="Phobius"/>
    </source>
</evidence>